<dbReference type="Pfam" id="PF01638">
    <property type="entry name" value="HxlR"/>
    <property type="match status" value="1"/>
</dbReference>
<dbReference type="EMBL" id="JACIIK010000003">
    <property type="protein sequence ID" value="MBB6201146.1"/>
    <property type="molecule type" value="Genomic_DNA"/>
</dbReference>
<dbReference type="InterPro" id="IPR036390">
    <property type="entry name" value="WH_DNA-bd_sf"/>
</dbReference>
<accession>A0AAW3US45</accession>
<evidence type="ECO:0000256" key="2">
    <source>
        <dbReference type="ARBA" id="ARBA00023125"/>
    </source>
</evidence>
<proteinExistence type="predicted"/>
<gene>
    <name evidence="5" type="ORF">GGD69_001995</name>
</gene>
<evidence type="ECO:0000256" key="1">
    <source>
        <dbReference type="ARBA" id="ARBA00023015"/>
    </source>
</evidence>
<evidence type="ECO:0000259" key="4">
    <source>
        <dbReference type="PROSITE" id="PS51118"/>
    </source>
</evidence>
<dbReference type="RefSeq" id="WP_183797578.1">
    <property type="nucleotide sequence ID" value="NZ_JACIII010000004.1"/>
</dbReference>
<feature type="domain" description="HTH hxlR-type" evidence="4">
    <location>
        <begin position="18"/>
        <end position="111"/>
    </location>
</feature>
<dbReference type="AlphaFoldDB" id="A0AAW3US45"/>
<organism evidence="5 6">
    <name type="scientific">Paraburkholderia fungorum</name>
    <dbReference type="NCBI Taxonomy" id="134537"/>
    <lineage>
        <taxon>Bacteria</taxon>
        <taxon>Pseudomonadati</taxon>
        <taxon>Pseudomonadota</taxon>
        <taxon>Betaproteobacteria</taxon>
        <taxon>Burkholderiales</taxon>
        <taxon>Burkholderiaceae</taxon>
        <taxon>Paraburkholderia</taxon>
    </lineage>
</organism>
<dbReference type="PROSITE" id="PS51118">
    <property type="entry name" value="HTH_HXLR"/>
    <property type="match status" value="1"/>
</dbReference>
<name>A0AAW3US45_9BURK</name>
<evidence type="ECO:0000313" key="6">
    <source>
        <dbReference type="Proteomes" id="UP000518681"/>
    </source>
</evidence>
<evidence type="ECO:0000256" key="3">
    <source>
        <dbReference type="ARBA" id="ARBA00023163"/>
    </source>
</evidence>
<keyword evidence="3" id="KW-0804">Transcription</keyword>
<dbReference type="PANTHER" id="PTHR33204">
    <property type="entry name" value="TRANSCRIPTIONAL REGULATOR, MARR FAMILY"/>
    <property type="match status" value="1"/>
</dbReference>
<evidence type="ECO:0000313" key="5">
    <source>
        <dbReference type="EMBL" id="MBB6201146.1"/>
    </source>
</evidence>
<dbReference type="InterPro" id="IPR002577">
    <property type="entry name" value="HTH_HxlR"/>
</dbReference>
<keyword evidence="2 5" id="KW-0238">DNA-binding</keyword>
<dbReference type="GO" id="GO:0003677">
    <property type="term" value="F:DNA binding"/>
    <property type="evidence" value="ECO:0007669"/>
    <property type="project" value="UniProtKB-KW"/>
</dbReference>
<dbReference type="InterPro" id="IPR036388">
    <property type="entry name" value="WH-like_DNA-bd_sf"/>
</dbReference>
<sequence>MKSAPRASDVLVDAVGNCPLDLAIRTIGGKWKLLILRVLFLSGGERYNNLLRVIPDISPKKLTRNLRELEDTGLVIARQSDGYALSPLGLQLEPALKQLGIFGRALSESGRG</sequence>
<keyword evidence="1" id="KW-0805">Transcription regulation</keyword>
<dbReference type="Proteomes" id="UP000518681">
    <property type="component" value="Unassembled WGS sequence"/>
</dbReference>
<dbReference type="SUPFAM" id="SSF46785">
    <property type="entry name" value="Winged helix' DNA-binding domain"/>
    <property type="match status" value="1"/>
</dbReference>
<reference evidence="5 6" key="1">
    <citation type="submission" date="2020-08" db="EMBL/GenBank/DDBJ databases">
        <title>Genomic Encyclopedia of Type Strains, Phase IV (KMG-V): Genome sequencing to study the core and pangenomes of soil and plant-associated prokaryotes.</title>
        <authorList>
            <person name="Whitman W."/>
        </authorList>
    </citation>
    <scope>NUCLEOTIDE SEQUENCE [LARGE SCALE GENOMIC DNA]</scope>
    <source>
        <strain evidence="5 6">SEMIA 4013</strain>
    </source>
</reference>
<protein>
    <submittedName>
        <fullName evidence="5">DNA-binding HxlR family transcriptional regulator</fullName>
    </submittedName>
</protein>
<dbReference type="Gene3D" id="1.10.10.10">
    <property type="entry name" value="Winged helix-like DNA-binding domain superfamily/Winged helix DNA-binding domain"/>
    <property type="match status" value="1"/>
</dbReference>
<comment type="caution">
    <text evidence="5">The sequence shown here is derived from an EMBL/GenBank/DDBJ whole genome shotgun (WGS) entry which is preliminary data.</text>
</comment>